<keyword evidence="11" id="KW-0234">DNA repair</keyword>
<keyword evidence="8" id="KW-0460">Magnesium</keyword>
<evidence type="ECO:0000256" key="5">
    <source>
        <dbReference type="ARBA" id="ARBA00022759"/>
    </source>
</evidence>
<organism evidence="12 13">
    <name type="scientific">Paludifilum halophilum</name>
    <dbReference type="NCBI Taxonomy" id="1642702"/>
    <lineage>
        <taxon>Bacteria</taxon>
        <taxon>Bacillati</taxon>
        <taxon>Bacillota</taxon>
        <taxon>Bacilli</taxon>
        <taxon>Bacillales</taxon>
        <taxon>Thermoactinomycetaceae</taxon>
        <taxon>Paludifilum</taxon>
    </lineage>
</organism>
<dbReference type="GO" id="GO:0046872">
    <property type="term" value="F:metal ion binding"/>
    <property type="evidence" value="ECO:0007669"/>
    <property type="project" value="UniProtKB-KW"/>
</dbReference>
<evidence type="ECO:0000256" key="6">
    <source>
        <dbReference type="ARBA" id="ARBA00022763"/>
    </source>
</evidence>
<keyword evidence="4" id="KW-0479">Metal-binding</keyword>
<proteinExistence type="inferred from homology"/>
<dbReference type="PANTHER" id="PTHR30194">
    <property type="entry name" value="CROSSOVER JUNCTION ENDODEOXYRIBONUCLEASE RUVC"/>
    <property type="match status" value="1"/>
</dbReference>
<dbReference type="GO" id="GO:0016787">
    <property type="term" value="F:hydrolase activity"/>
    <property type="evidence" value="ECO:0007669"/>
    <property type="project" value="UniProtKB-KW"/>
</dbReference>
<evidence type="ECO:0000256" key="10">
    <source>
        <dbReference type="ARBA" id="ARBA00023172"/>
    </source>
</evidence>
<dbReference type="EMBL" id="NOWF01000003">
    <property type="protein sequence ID" value="OYD08571.1"/>
    <property type="molecule type" value="Genomic_DNA"/>
</dbReference>
<evidence type="ECO:0000313" key="12">
    <source>
        <dbReference type="EMBL" id="OYD08571.1"/>
    </source>
</evidence>
<evidence type="ECO:0000256" key="11">
    <source>
        <dbReference type="ARBA" id="ARBA00023204"/>
    </source>
</evidence>
<dbReference type="InterPro" id="IPR012337">
    <property type="entry name" value="RNaseH-like_sf"/>
</dbReference>
<dbReference type="SUPFAM" id="SSF53098">
    <property type="entry name" value="Ribonuclease H-like"/>
    <property type="match status" value="1"/>
</dbReference>
<dbReference type="PRINTS" id="PR00696">
    <property type="entry name" value="RSOLVASERUVC"/>
</dbReference>
<dbReference type="Gene3D" id="3.30.420.10">
    <property type="entry name" value="Ribonuclease H-like superfamily/Ribonuclease H"/>
    <property type="match status" value="1"/>
</dbReference>
<protein>
    <submittedName>
        <fullName evidence="12">Uncharacterized protein</fullName>
    </submittedName>
</protein>
<keyword evidence="9" id="KW-0238">DNA-binding</keyword>
<sequence>MSKNYAMQTRATKCLSSRANTTTRNSACTWRPSPMAVKRYLGLDLSLTSPGLAVAEIRRGKINLVHLDTLKTSNKWDEGQRFDHVAAWLACKFYEWGPFEAVAREMAVGSFNAHINRSLFGVRAMSAHVLRGTGTKFADYTPSSVKKEIGGSGKAGKDAVEAGVLRYFPDTEFRGDDESDAVAVVLTYLIREGVINRLSEK</sequence>
<gene>
    <name evidence="12" type="ORF">CHM34_07030</name>
</gene>
<evidence type="ECO:0000256" key="7">
    <source>
        <dbReference type="ARBA" id="ARBA00022801"/>
    </source>
</evidence>
<keyword evidence="13" id="KW-1185">Reference proteome</keyword>
<evidence type="ECO:0000256" key="1">
    <source>
        <dbReference type="ARBA" id="ARBA00009518"/>
    </source>
</evidence>
<evidence type="ECO:0000256" key="9">
    <source>
        <dbReference type="ARBA" id="ARBA00023125"/>
    </source>
</evidence>
<evidence type="ECO:0000256" key="4">
    <source>
        <dbReference type="ARBA" id="ARBA00022723"/>
    </source>
</evidence>
<keyword evidence="6" id="KW-0227">DNA damage</keyword>
<keyword evidence="7" id="KW-0378">Hydrolase</keyword>
<comment type="caution">
    <text evidence="12">The sequence shown here is derived from an EMBL/GenBank/DDBJ whole genome shotgun (WGS) entry which is preliminary data.</text>
</comment>
<name>A0A235B8I1_9BACL</name>
<evidence type="ECO:0000256" key="2">
    <source>
        <dbReference type="ARBA" id="ARBA00022490"/>
    </source>
</evidence>
<dbReference type="GO" id="GO:0003677">
    <property type="term" value="F:DNA binding"/>
    <property type="evidence" value="ECO:0007669"/>
    <property type="project" value="UniProtKB-KW"/>
</dbReference>
<accession>A0A235B8I1</accession>
<dbReference type="PANTHER" id="PTHR30194:SF3">
    <property type="entry name" value="CROSSOVER JUNCTION ENDODEOXYRIBONUCLEASE RUVC"/>
    <property type="match status" value="1"/>
</dbReference>
<dbReference type="Pfam" id="PF02075">
    <property type="entry name" value="RuvC"/>
    <property type="match status" value="1"/>
</dbReference>
<dbReference type="GO" id="GO:0004520">
    <property type="term" value="F:DNA endonuclease activity"/>
    <property type="evidence" value="ECO:0007669"/>
    <property type="project" value="InterPro"/>
</dbReference>
<evidence type="ECO:0000256" key="8">
    <source>
        <dbReference type="ARBA" id="ARBA00022842"/>
    </source>
</evidence>
<keyword evidence="3" id="KW-0540">Nuclease</keyword>
<keyword evidence="5" id="KW-0255">Endonuclease</keyword>
<dbReference type="GO" id="GO:0006310">
    <property type="term" value="P:DNA recombination"/>
    <property type="evidence" value="ECO:0007669"/>
    <property type="project" value="UniProtKB-KW"/>
</dbReference>
<dbReference type="InterPro" id="IPR036397">
    <property type="entry name" value="RNaseH_sf"/>
</dbReference>
<evidence type="ECO:0000256" key="3">
    <source>
        <dbReference type="ARBA" id="ARBA00022722"/>
    </source>
</evidence>
<dbReference type="Proteomes" id="UP000215459">
    <property type="component" value="Unassembled WGS sequence"/>
</dbReference>
<reference evidence="12 13" key="1">
    <citation type="submission" date="2017-07" db="EMBL/GenBank/DDBJ databases">
        <title>The genome sequence of Paludifilum halophilum highlights mechanisms for microbial adaptation to high salt environemnts.</title>
        <authorList>
            <person name="Belbahri L."/>
        </authorList>
    </citation>
    <scope>NUCLEOTIDE SEQUENCE [LARGE SCALE GENOMIC DNA]</scope>
    <source>
        <strain evidence="12 13">DSM 102817</strain>
    </source>
</reference>
<dbReference type="AlphaFoldDB" id="A0A235B8I1"/>
<dbReference type="OrthoDB" id="2938977at2"/>
<comment type="similarity">
    <text evidence="1">Belongs to the RuvC family.</text>
</comment>
<evidence type="ECO:0000313" key="13">
    <source>
        <dbReference type="Proteomes" id="UP000215459"/>
    </source>
</evidence>
<keyword evidence="2" id="KW-0963">Cytoplasm</keyword>
<dbReference type="GO" id="GO:0006281">
    <property type="term" value="P:DNA repair"/>
    <property type="evidence" value="ECO:0007669"/>
    <property type="project" value="UniProtKB-KW"/>
</dbReference>
<keyword evidence="10" id="KW-0233">DNA recombination</keyword>
<dbReference type="InterPro" id="IPR002176">
    <property type="entry name" value="X-over_junc_endoDNase_RuvC"/>
</dbReference>